<dbReference type="InterPro" id="IPR050229">
    <property type="entry name" value="GlpE_sulfurtransferase"/>
</dbReference>
<dbReference type="PANTHER" id="PTHR43031">
    <property type="entry name" value="FAD-DEPENDENT OXIDOREDUCTASE"/>
    <property type="match status" value="1"/>
</dbReference>
<name>A0A4Q8AEJ5_9MICC</name>
<accession>A0A4Q8AEJ5</accession>
<dbReference type="InterPro" id="IPR001763">
    <property type="entry name" value="Rhodanese-like_dom"/>
</dbReference>
<dbReference type="Pfam" id="PF00581">
    <property type="entry name" value="Rhodanese"/>
    <property type="match status" value="1"/>
</dbReference>
<organism evidence="2 3">
    <name type="scientific">Zhihengliuella halotolerans</name>
    <dbReference type="NCBI Taxonomy" id="370736"/>
    <lineage>
        <taxon>Bacteria</taxon>
        <taxon>Bacillati</taxon>
        <taxon>Actinomycetota</taxon>
        <taxon>Actinomycetes</taxon>
        <taxon>Micrococcales</taxon>
        <taxon>Micrococcaceae</taxon>
        <taxon>Zhihengliuella</taxon>
    </lineage>
</organism>
<dbReference type="OrthoDB" id="9800872at2"/>
<dbReference type="InterPro" id="IPR036873">
    <property type="entry name" value="Rhodanese-like_dom_sf"/>
</dbReference>
<dbReference type="RefSeq" id="WP_130451156.1">
    <property type="nucleotide sequence ID" value="NZ_SHLA01000001.1"/>
</dbReference>
<evidence type="ECO:0000259" key="1">
    <source>
        <dbReference type="PROSITE" id="PS50206"/>
    </source>
</evidence>
<reference evidence="2 3" key="1">
    <citation type="submission" date="2019-02" db="EMBL/GenBank/DDBJ databases">
        <title>Sequencing the genomes of 1000 actinobacteria strains.</title>
        <authorList>
            <person name="Klenk H.-P."/>
        </authorList>
    </citation>
    <scope>NUCLEOTIDE SEQUENCE [LARGE SCALE GENOMIC DNA]</scope>
    <source>
        <strain evidence="2 3">DSM 17364</strain>
    </source>
</reference>
<dbReference type="Gene3D" id="3.40.250.10">
    <property type="entry name" value="Rhodanese-like domain"/>
    <property type="match status" value="1"/>
</dbReference>
<proteinExistence type="predicted"/>
<dbReference type="PROSITE" id="PS50206">
    <property type="entry name" value="RHODANESE_3"/>
    <property type="match status" value="1"/>
</dbReference>
<dbReference type="Gene3D" id="6.10.140.1340">
    <property type="match status" value="1"/>
</dbReference>
<gene>
    <name evidence="2" type="ORF">EV380_2202</name>
</gene>
<sequence>MTQVLELSPSELAEQRDRGEDVVVLDVRSAAEFETVHIPGSVNVPLPLLGADPSRVAERLGERRVVLTCQAGPRAHQARERLAAEGVEAGVLAGGVSAYAPGREVVRGAERWAMDRQVRFTAGALVLTGLAAGRFVSPKLRLLAGGVAGALAGTALANICPMADLLGRMPWNRAAVEPTLESALERI</sequence>
<comment type="caution">
    <text evidence="2">The sequence shown here is derived from an EMBL/GenBank/DDBJ whole genome shotgun (WGS) entry which is preliminary data.</text>
</comment>
<dbReference type="SUPFAM" id="SSF52821">
    <property type="entry name" value="Rhodanese/Cell cycle control phosphatase"/>
    <property type="match status" value="1"/>
</dbReference>
<keyword evidence="3" id="KW-1185">Reference proteome</keyword>
<feature type="domain" description="Rhodanese" evidence="1">
    <location>
        <begin position="18"/>
        <end position="107"/>
    </location>
</feature>
<evidence type="ECO:0000313" key="3">
    <source>
        <dbReference type="Proteomes" id="UP000292685"/>
    </source>
</evidence>
<dbReference type="Proteomes" id="UP000292685">
    <property type="component" value="Unassembled WGS sequence"/>
</dbReference>
<dbReference type="PANTHER" id="PTHR43031:SF1">
    <property type="entry name" value="PYRIDINE NUCLEOTIDE-DISULPHIDE OXIDOREDUCTASE"/>
    <property type="match status" value="1"/>
</dbReference>
<dbReference type="AlphaFoldDB" id="A0A4Q8AEJ5"/>
<dbReference type="Pfam" id="PF11127">
    <property type="entry name" value="YgaP-like_TM"/>
    <property type="match status" value="1"/>
</dbReference>
<keyword evidence="2" id="KW-0808">Transferase</keyword>
<evidence type="ECO:0000313" key="2">
    <source>
        <dbReference type="EMBL" id="RZU62604.1"/>
    </source>
</evidence>
<dbReference type="EMBL" id="SHLA01000001">
    <property type="protein sequence ID" value="RZU62604.1"/>
    <property type="molecule type" value="Genomic_DNA"/>
</dbReference>
<dbReference type="CDD" id="cd00158">
    <property type="entry name" value="RHOD"/>
    <property type="match status" value="1"/>
</dbReference>
<protein>
    <submittedName>
        <fullName evidence="2">Rhodanese-related sulfurtransferase</fullName>
    </submittedName>
</protein>
<dbReference type="InterPro" id="IPR021309">
    <property type="entry name" value="YgaP-like_TM"/>
</dbReference>
<dbReference type="SMART" id="SM00450">
    <property type="entry name" value="RHOD"/>
    <property type="match status" value="1"/>
</dbReference>
<dbReference type="GO" id="GO:0016740">
    <property type="term" value="F:transferase activity"/>
    <property type="evidence" value="ECO:0007669"/>
    <property type="project" value="UniProtKB-KW"/>
</dbReference>